<comment type="caution">
    <text evidence="2">The sequence shown here is derived from an EMBL/GenBank/DDBJ whole genome shotgun (WGS) entry which is preliminary data.</text>
</comment>
<keyword evidence="1" id="KW-0472">Membrane</keyword>
<evidence type="ECO:0000313" key="3">
    <source>
        <dbReference type="Proteomes" id="UP000186308"/>
    </source>
</evidence>
<dbReference type="OrthoDB" id="9999419at2"/>
<accession>A0A8G2CP36</accession>
<sequence>MAARERVSGQRIGMMLTAFLMVALIGVFATYAAPIPGVRGVIVEAAIAQAAASGDAGAMRAALVATKPLLGVSGQRVLAGLAPDRAGMARAAGLLRVDAQAASVLVSYRLRLMVIVIGILAALFGIAFLGIRDSQPTATIMQVNKS</sequence>
<evidence type="ECO:0000313" key="2">
    <source>
        <dbReference type="EMBL" id="SIR54816.1"/>
    </source>
</evidence>
<dbReference type="EMBL" id="FTNE01000051">
    <property type="protein sequence ID" value="SIR54816.1"/>
    <property type="molecule type" value="Genomic_DNA"/>
</dbReference>
<feature type="transmembrane region" description="Helical" evidence="1">
    <location>
        <begin position="112"/>
        <end position="131"/>
    </location>
</feature>
<name>A0A8G2CP36_ACIRU</name>
<reference evidence="2 3" key="1">
    <citation type="submission" date="2017-01" db="EMBL/GenBank/DDBJ databases">
        <authorList>
            <person name="Varghese N."/>
            <person name="Submissions S."/>
        </authorList>
    </citation>
    <scope>NUCLEOTIDE SEQUENCE [LARGE SCALE GENOMIC DNA]</scope>
    <source>
        <strain evidence="2 3">ATCC 35905</strain>
    </source>
</reference>
<protein>
    <submittedName>
        <fullName evidence="2">Uncharacterized protein</fullName>
    </submittedName>
</protein>
<feature type="transmembrane region" description="Helical" evidence="1">
    <location>
        <begin position="12"/>
        <end position="33"/>
    </location>
</feature>
<proteinExistence type="predicted"/>
<keyword evidence="3" id="KW-1185">Reference proteome</keyword>
<evidence type="ECO:0000256" key="1">
    <source>
        <dbReference type="SAM" id="Phobius"/>
    </source>
</evidence>
<dbReference type="Proteomes" id="UP000186308">
    <property type="component" value="Unassembled WGS sequence"/>
</dbReference>
<keyword evidence="1" id="KW-0812">Transmembrane</keyword>
<gene>
    <name evidence="2" type="ORF">SAMN05421828_15111</name>
</gene>
<keyword evidence="1" id="KW-1133">Transmembrane helix</keyword>
<dbReference type="RefSeq" id="WP_029314047.1">
    <property type="nucleotide sequence ID" value="NZ_FTNE01000051.1"/>
</dbReference>
<dbReference type="AlphaFoldDB" id="A0A8G2CP36"/>
<organism evidence="2 3">
    <name type="scientific">Acidiphilium rubrum</name>
    <dbReference type="NCBI Taxonomy" id="526"/>
    <lineage>
        <taxon>Bacteria</taxon>
        <taxon>Pseudomonadati</taxon>
        <taxon>Pseudomonadota</taxon>
        <taxon>Alphaproteobacteria</taxon>
        <taxon>Acetobacterales</taxon>
        <taxon>Acidocellaceae</taxon>
        <taxon>Acidiphilium</taxon>
    </lineage>
</organism>